<dbReference type="GO" id="GO:0003677">
    <property type="term" value="F:DNA binding"/>
    <property type="evidence" value="ECO:0007669"/>
    <property type="project" value="InterPro"/>
</dbReference>
<organism evidence="2 3">
    <name type="scientific">Paenibacillus antri</name>
    <dbReference type="NCBI Taxonomy" id="2582848"/>
    <lineage>
        <taxon>Bacteria</taxon>
        <taxon>Bacillati</taxon>
        <taxon>Bacillota</taxon>
        <taxon>Bacilli</taxon>
        <taxon>Bacillales</taxon>
        <taxon>Paenibacillaceae</taxon>
        <taxon>Paenibacillus</taxon>
    </lineage>
</organism>
<dbReference type="GO" id="GO:0006355">
    <property type="term" value="P:regulation of DNA-templated transcription"/>
    <property type="evidence" value="ECO:0007669"/>
    <property type="project" value="InterPro"/>
</dbReference>
<dbReference type="SUPFAM" id="SSF55136">
    <property type="entry name" value="Probable bacterial effector-binding domain"/>
    <property type="match status" value="1"/>
</dbReference>
<dbReference type="Gene3D" id="1.10.1660.10">
    <property type="match status" value="1"/>
</dbReference>
<evidence type="ECO:0000313" key="3">
    <source>
        <dbReference type="Proteomes" id="UP000309676"/>
    </source>
</evidence>
<dbReference type="AlphaFoldDB" id="A0A5R9G371"/>
<dbReference type="PROSITE" id="PS50937">
    <property type="entry name" value="HTH_MERR_2"/>
    <property type="match status" value="1"/>
</dbReference>
<proteinExistence type="predicted"/>
<comment type="caution">
    <text evidence="2">The sequence shown here is derived from an EMBL/GenBank/DDBJ whole genome shotgun (WGS) entry which is preliminary data.</text>
</comment>
<evidence type="ECO:0000259" key="1">
    <source>
        <dbReference type="PROSITE" id="PS50937"/>
    </source>
</evidence>
<evidence type="ECO:0000313" key="2">
    <source>
        <dbReference type="EMBL" id="TLS49459.1"/>
    </source>
</evidence>
<dbReference type="SMART" id="SM00422">
    <property type="entry name" value="HTH_MERR"/>
    <property type="match status" value="1"/>
</dbReference>
<keyword evidence="3" id="KW-1185">Reference proteome</keyword>
<sequence>MLYGEGASRWKRRNRTRMTKLTIGQMARLFGITTKTLRHYDAIGLFSPAEINPDNQYRYYAPGQIAALRSILFLRELDVGLETIRELAAGGTLSDRARLARVLREHADRVRSAIEAQTTLLNRIDRELGRWEADATGGIAVKAKIVRMEPFYAVGVAVHQADATMEFGRLWDALIPMEASIPHRSKENVSYGLCYDFDGERFSYMAGVQVDSIEDVPDGLEAKLVPAQTYAVFTHRGTIAGLQETYERIHETWLAENGLQFAEGIDFELYDERFYGPADERSELDLYIPILEPAK</sequence>
<dbReference type="PANTHER" id="PTHR36444">
    <property type="entry name" value="TRANSCRIPTIONAL REGULATOR PROTEIN YOBU-RELATED"/>
    <property type="match status" value="1"/>
</dbReference>
<accession>A0A5R9G371</accession>
<dbReference type="InterPro" id="IPR029442">
    <property type="entry name" value="GyrI-like"/>
</dbReference>
<dbReference type="Proteomes" id="UP000309676">
    <property type="component" value="Unassembled WGS sequence"/>
</dbReference>
<dbReference type="Pfam" id="PF13411">
    <property type="entry name" value="MerR_1"/>
    <property type="match status" value="1"/>
</dbReference>
<reference evidence="2 3" key="1">
    <citation type="submission" date="2019-05" db="EMBL/GenBank/DDBJ databases">
        <authorList>
            <person name="Narsing Rao M.P."/>
            <person name="Li W.J."/>
        </authorList>
    </citation>
    <scope>NUCLEOTIDE SEQUENCE [LARGE SCALE GENOMIC DNA]</scope>
    <source>
        <strain evidence="2 3">SYSU_K30003</strain>
    </source>
</reference>
<dbReference type="SMART" id="SM00871">
    <property type="entry name" value="AraC_E_bind"/>
    <property type="match status" value="1"/>
</dbReference>
<dbReference type="CDD" id="cd01107">
    <property type="entry name" value="HTH_BmrR"/>
    <property type="match status" value="1"/>
</dbReference>
<feature type="domain" description="HTH merR-type" evidence="1">
    <location>
        <begin position="20"/>
        <end position="90"/>
    </location>
</feature>
<name>A0A5R9G371_9BACL</name>
<gene>
    <name evidence="2" type="ORF">FE782_25430</name>
</gene>
<dbReference type="InterPro" id="IPR010499">
    <property type="entry name" value="AraC_E-bd"/>
</dbReference>
<dbReference type="EMBL" id="VCIW01000021">
    <property type="protein sequence ID" value="TLS49459.1"/>
    <property type="molecule type" value="Genomic_DNA"/>
</dbReference>
<dbReference type="SUPFAM" id="SSF46955">
    <property type="entry name" value="Putative DNA-binding domain"/>
    <property type="match status" value="1"/>
</dbReference>
<dbReference type="InterPro" id="IPR000551">
    <property type="entry name" value="MerR-type_HTH_dom"/>
</dbReference>
<dbReference type="InterPro" id="IPR009061">
    <property type="entry name" value="DNA-bd_dom_put_sf"/>
</dbReference>
<dbReference type="Pfam" id="PF06445">
    <property type="entry name" value="GyrI-like"/>
    <property type="match status" value="1"/>
</dbReference>
<dbReference type="InterPro" id="IPR011256">
    <property type="entry name" value="Reg_factor_effector_dom_sf"/>
</dbReference>
<dbReference type="PANTHER" id="PTHR36444:SF2">
    <property type="entry name" value="TRANSCRIPTIONAL REGULATOR PROTEIN YOBU-RELATED"/>
    <property type="match status" value="1"/>
</dbReference>
<dbReference type="InterPro" id="IPR053182">
    <property type="entry name" value="YobU-like_regulator"/>
</dbReference>
<dbReference type="Gene3D" id="3.20.80.10">
    <property type="entry name" value="Regulatory factor, effector binding domain"/>
    <property type="match status" value="1"/>
</dbReference>
<protein>
    <submittedName>
        <fullName evidence="2">MerR family transcriptional regulator</fullName>
    </submittedName>
</protein>